<evidence type="ECO:0000256" key="3">
    <source>
        <dbReference type="ARBA" id="ARBA00022617"/>
    </source>
</evidence>
<keyword evidence="7" id="KW-0503">Monooxygenase</keyword>
<evidence type="ECO:0000313" key="11">
    <source>
        <dbReference type="Proteomes" id="UP000630445"/>
    </source>
</evidence>
<dbReference type="CDD" id="cd11041">
    <property type="entry name" value="CYP503A1-like"/>
    <property type="match status" value="1"/>
</dbReference>
<keyword evidence="9" id="KW-0812">Transmembrane</keyword>
<feature type="binding site" description="axial binding residue" evidence="8">
    <location>
        <position position="434"/>
    </location>
    <ligand>
        <name>heme</name>
        <dbReference type="ChEBI" id="CHEBI:30413"/>
    </ligand>
    <ligandPart>
        <name>Fe</name>
        <dbReference type="ChEBI" id="CHEBI:18248"/>
    </ligandPart>
</feature>
<evidence type="ECO:0000256" key="4">
    <source>
        <dbReference type="ARBA" id="ARBA00022723"/>
    </source>
</evidence>
<evidence type="ECO:0000256" key="9">
    <source>
        <dbReference type="SAM" id="Phobius"/>
    </source>
</evidence>
<feature type="transmembrane region" description="Helical" evidence="9">
    <location>
        <begin position="546"/>
        <end position="566"/>
    </location>
</feature>
<organism evidence="10 11">
    <name type="scientific">Aspergillus hiratsukae</name>
    <dbReference type="NCBI Taxonomy" id="1194566"/>
    <lineage>
        <taxon>Eukaryota</taxon>
        <taxon>Fungi</taxon>
        <taxon>Dikarya</taxon>
        <taxon>Ascomycota</taxon>
        <taxon>Pezizomycotina</taxon>
        <taxon>Eurotiomycetes</taxon>
        <taxon>Eurotiomycetidae</taxon>
        <taxon>Eurotiales</taxon>
        <taxon>Aspergillaceae</taxon>
        <taxon>Aspergillus</taxon>
        <taxon>Aspergillus subgen. Fumigati</taxon>
    </lineage>
</organism>
<keyword evidence="9" id="KW-0472">Membrane</keyword>
<keyword evidence="6 8" id="KW-0408">Iron</keyword>
<gene>
    <name evidence="10" type="ORF">CNMCM5793_003603</name>
</gene>
<dbReference type="Proteomes" id="UP000630445">
    <property type="component" value="Unassembled WGS sequence"/>
</dbReference>
<dbReference type="AlphaFoldDB" id="A0A8H6P2C6"/>
<dbReference type="InterPro" id="IPR002403">
    <property type="entry name" value="Cyt_P450_E_grp-IV"/>
</dbReference>
<comment type="cofactor">
    <cofactor evidence="1 8">
        <name>heme</name>
        <dbReference type="ChEBI" id="CHEBI:30413"/>
    </cofactor>
</comment>
<dbReference type="EMBL" id="JACBAD010002109">
    <property type="protein sequence ID" value="KAF7115860.1"/>
    <property type="molecule type" value="Genomic_DNA"/>
</dbReference>
<dbReference type="InterPro" id="IPR036396">
    <property type="entry name" value="Cyt_P450_sf"/>
</dbReference>
<feature type="transmembrane region" description="Helical" evidence="9">
    <location>
        <begin position="489"/>
        <end position="509"/>
    </location>
</feature>
<proteinExistence type="inferred from homology"/>
<accession>A0A8H6P2C6</accession>
<dbReference type="PANTHER" id="PTHR46206:SF2">
    <property type="entry name" value="CYTOCHROME P450 MONOOXYGENASE AUSG-RELATED"/>
    <property type="match status" value="1"/>
</dbReference>
<keyword evidence="3 8" id="KW-0349">Heme</keyword>
<evidence type="ECO:0000256" key="2">
    <source>
        <dbReference type="ARBA" id="ARBA00010617"/>
    </source>
</evidence>
<keyword evidence="9" id="KW-1133">Transmembrane helix</keyword>
<dbReference type="InterPro" id="IPR001128">
    <property type="entry name" value="Cyt_P450"/>
</dbReference>
<evidence type="ECO:0000256" key="8">
    <source>
        <dbReference type="PIRSR" id="PIRSR602403-1"/>
    </source>
</evidence>
<evidence type="ECO:0000256" key="7">
    <source>
        <dbReference type="ARBA" id="ARBA00023033"/>
    </source>
</evidence>
<keyword evidence="4 8" id="KW-0479">Metal-binding</keyword>
<keyword evidence="11" id="KW-1185">Reference proteome</keyword>
<reference evidence="10" key="1">
    <citation type="submission" date="2020-06" db="EMBL/GenBank/DDBJ databases">
        <title>Draft genome sequences of strains closely related to Aspergillus parafelis and Aspergillus hiratsukae.</title>
        <authorList>
            <person name="Dos Santos R.A.C."/>
            <person name="Rivero-Menendez O."/>
            <person name="Steenwyk J.L."/>
            <person name="Mead M.E."/>
            <person name="Goldman G.H."/>
            <person name="Alastruey-Izquierdo A."/>
            <person name="Rokas A."/>
        </authorList>
    </citation>
    <scope>NUCLEOTIDE SEQUENCE</scope>
    <source>
        <strain evidence="10">CNM-CM5793</strain>
    </source>
</reference>
<evidence type="ECO:0000313" key="10">
    <source>
        <dbReference type="EMBL" id="KAF7115860.1"/>
    </source>
</evidence>
<sequence length="1037" mass="118224">MAFLDTVTTWDYVAALGVLSAAYTVGLAVYRLWLCPVAHFPGSPWCKLTYWFEFYYEWIKPGQYYKKIHEMHKEYGPVIRVSPDEVHISDPLFYHQFLVPAKVRRTNAYRRYARGTGFEDIFALISTHEGHKVIRDPVEKLFGQIAVHEPLILECVKNLRRRLNEAKDTNEPINMSHACLSLAIDVATTAVFEKPSDYLMEPTFNEVLFDTQRTGLVHVSLFAHLPFLARLLASPVIAFLSSRIPALSEWDEKMRRQTFRKELQDPTMKLKGRASIWKRSSFGVRIGQLIQQNGIFHVSHAIETIITFLAINKHQRQTLQDELAKLSRENPEELASWDTLQKLPYLTAVINEGLRLGAGSMKRSPRVFPDDELCYQNWVIPRGTPVSMTTYYMHTDPTVFPNPMAFEPERWIDAPPDGLMYKYLVPFGKGSRACAGQTIAWMQMYFAVSQLYLPDAPEIELFESDETDVQLVHGYVFPQPRLDSRGVRAWLAGPYVTFSLCGASVTGWMKEPDRYRRRLEGFFSVHPGVSAPTSSIDRSTAVDMDMFLIIGCFVIGILTVTLRLIARNSGLKIPIINEKQLTEITYGGSKARFQLGAKSLLQQGFDKSSSGFVIISDSGPRMILANKYAREIHNHPDLDLSEAISEELHSYIPGLTGYANTREMARIGVQFVKVNLKRMLGMLTETFPVDAARVLQIYWTENKEWHQVNPSATVLDMVAELTSHIISGAELGHNPEWRRLCVDFTVDSFIAAKDLDNWWKPLRSVVHWFLPSCRKVRHTVNKAYRLATPVVQARERERRKEEHPDLVDWFQAYAKGESCDPVMSQLIMAQAVIHPTADMMTKLIVDLCGKDKLVSELRSEIISVVGQEGWTQSALSNLKYLDSVMKESQRLKPISLVTMKRYATKTITLSDGTVIPKGTIVSIFPDNMWKERVYPQAGQFRPDRFLRLREDGQQTTAQFVSIGVNHMGFGYGNHACPGRFFGSTLIKVVLCHLLLKYEWRLVDTPQPTVESGFAVVTNPLARLEIRRRQEEVPSWLP</sequence>
<dbReference type="GO" id="GO:0016705">
    <property type="term" value="F:oxidoreductase activity, acting on paired donors, with incorporation or reduction of molecular oxygen"/>
    <property type="evidence" value="ECO:0007669"/>
    <property type="project" value="InterPro"/>
</dbReference>
<keyword evidence="5" id="KW-0560">Oxidoreductase</keyword>
<dbReference type="GO" id="GO:0005506">
    <property type="term" value="F:iron ion binding"/>
    <property type="evidence" value="ECO:0007669"/>
    <property type="project" value="InterPro"/>
</dbReference>
<evidence type="ECO:0008006" key="12">
    <source>
        <dbReference type="Google" id="ProtNLM"/>
    </source>
</evidence>
<dbReference type="PRINTS" id="PR00465">
    <property type="entry name" value="EP450IV"/>
</dbReference>
<comment type="caution">
    <text evidence="10">The sequence shown here is derived from an EMBL/GenBank/DDBJ whole genome shotgun (WGS) entry which is preliminary data.</text>
</comment>
<dbReference type="GO" id="GO:0020037">
    <property type="term" value="F:heme binding"/>
    <property type="evidence" value="ECO:0007669"/>
    <property type="project" value="InterPro"/>
</dbReference>
<evidence type="ECO:0000256" key="6">
    <source>
        <dbReference type="ARBA" id="ARBA00023004"/>
    </source>
</evidence>
<dbReference type="Gene3D" id="1.10.630.10">
    <property type="entry name" value="Cytochrome P450"/>
    <property type="match status" value="2"/>
</dbReference>
<dbReference type="GO" id="GO:0004497">
    <property type="term" value="F:monooxygenase activity"/>
    <property type="evidence" value="ECO:0007669"/>
    <property type="project" value="UniProtKB-KW"/>
</dbReference>
<dbReference type="PANTHER" id="PTHR46206">
    <property type="entry name" value="CYTOCHROME P450"/>
    <property type="match status" value="1"/>
</dbReference>
<dbReference type="PROSITE" id="PS00086">
    <property type="entry name" value="CYTOCHROME_P450"/>
    <property type="match status" value="2"/>
</dbReference>
<dbReference type="GO" id="GO:0019748">
    <property type="term" value="P:secondary metabolic process"/>
    <property type="evidence" value="ECO:0007669"/>
    <property type="project" value="UniProtKB-ARBA"/>
</dbReference>
<evidence type="ECO:0000256" key="1">
    <source>
        <dbReference type="ARBA" id="ARBA00001971"/>
    </source>
</evidence>
<evidence type="ECO:0000256" key="5">
    <source>
        <dbReference type="ARBA" id="ARBA00023002"/>
    </source>
</evidence>
<comment type="similarity">
    <text evidence="2">Belongs to the cytochrome P450 family.</text>
</comment>
<dbReference type="InterPro" id="IPR017972">
    <property type="entry name" value="Cyt_P450_CS"/>
</dbReference>
<protein>
    <recommendedName>
        <fullName evidence="12">Cytochrome P450</fullName>
    </recommendedName>
</protein>
<feature type="transmembrane region" description="Helical" evidence="9">
    <location>
        <begin position="12"/>
        <end position="33"/>
    </location>
</feature>
<dbReference type="OrthoDB" id="3945418at2759"/>
<dbReference type="CDD" id="cd11062">
    <property type="entry name" value="CYP58-like"/>
    <property type="match status" value="1"/>
</dbReference>
<name>A0A8H6P2C6_9EURO</name>
<dbReference type="Pfam" id="PF00067">
    <property type="entry name" value="p450"/>
    <property type="match status" value="3"/>
</dbReference>
<dbReference type="SUPFAM" id="SSF48264">
    <property type="entry name" value="Cytochrome P450"/>
    <property type="match status" value="2"/>
</dbReference>